<keyword evidence="9 25" id="KW-0349">Heme</keyword>
<dbReference type="PROSITE" id="PS00077">
    <property type="entry name" value="COX1_CUB"/>
    <property type="match status" value="1"/>
</dbReference>
<feature type="transmembrane region" description="Helical" evidence="27">
    <location>
        <begin position="71"/>
        <end position="87"/>
    </location>
</feature>
<feature type="transmembrane region" description="Helical" evidence="27">
    <location>
        <begin position="246"/>
        <end position="268"/>
    </location>
</feature>
<evidence type="ECO:0000256" key="6">
    <source>
        <dbReference type="ARBA" id="ARBA00014691"/>
    </source>
</evidence>
<feature type="transmembrane region" description="Helical" evidence="27">
    <location>
        <begin position="359"/>
        <end position="381"/>
    </location>
</feature>
<evidence type="ECO:0000256" key="19">
    <source>
        <dbReference type="ARBA" id="ARBA00031883"/>
    </source>
</evidence>
<evidence type="ECO:0000256" key="25">
    <source>
        <dbReference type="RuleBase" id="RU000370"/>
    </source>
</evidence>
<evidence type="ECO:0000256" key="10">
    <source>
        <dbReference type="ARBA" id="ARBA00022660"/>
    </source>
</evidence>
<feature type="transmembrane region" description="Helical" evidence="27">
    <location>
        <begin position="428"/>
        <end position="453"/>
    </location>
</feature>
<feature type="compositionally biased region" description="Acidic residues" evidence="26">
    <location>
        <begin position="673"/>
        <end position="688"/>
    </location>
</feature>
<comment type="similarity">
    <text evidence="4 25">Belongs to the heme-copper respiratory oxidase family.</text>
</comment>
<evidence type="ECO:0000256" key="3">
    <source>
        <dbReference type="ARBA" id="ARBA00004651"/>
    </source>
</evidence>
<dbReference type="Gene3D" id="1.20.210.10">
    <property type="entry name" value="Cytochrome c oxidase-like, subunit I domain"/>
    <property type="match status" value="1"/>
</dbReference>
<feature type="transmembrane region" description="Helical" evidence="27">
    <location>
        <begin position="29"/>
        <end position="51"/>
    </location>
</feature>
<dbReference type="Proteomes" id="UP000030675">
    <property type="component" value="Unassembled WGS sequence"/>
</dbReference>
<feature type="transmembrane region" description="Helical" evidence="27">
    <location>
        <begin position="602"/>
        <end position="619"/>
    </location>
</feature>
<dbReference type="GO" id="GO:0020037">
    <property type="term" value="F:heme binding"/>
    <property type="evidence" value="ECO:0007669"/>
    <property type="project" value="InterPro"/>
</dbReference>
<feature type="domain" description="Cytochrome oxidase subunit I profile" evidence="28">
    <location>
        <begin position="52"/>
        <end position="572"/>
    </location>
</feature>
<dbReference type="eggNOG" id="COG0843">
    <property type="taxonomic scope" value="Bacteria"/>
</dbReference>
<keyword evidence="10 25" id="KW-0679">Respiratory chain</keyword>
<dbReference type="InterPro" id="IPR023615">
    <property type="entry name" value="Cyt_c_Oxase_su1_BS"/>
</dbReference>
<proteinExistence type="inferred from homology"/>
<reference evidence="30" key="1">
    <citation type="submission" date="2012-12" db="EMBL/GenBank/DDBJ databases">
        <title>Genome Sequence of Photobacterium leiognathi lrivu.4.1.</title>
        <authorList>
            <person name="Urbanczyk H."/>
            <person name="Ogura Y."/>
            <person name="Hayashi T."/>
            <person name="Dunlap P.V."/>
        </authorList>
    </citation>
    <scope>NUCLEOTIDE SEQUENCE [LARGE SCALE GENOMIC DNA]</scope>
    <source>
        <strain evidence="30">lrivu.4.1</strain>
    </source>
</reference>
<dbReference type="SUPFAM" id="SSF81442">
    <property type="entry name" value="Cytochrome c oxidase subunit I-like"/>
    <property type="match status" value="1"/>
</dbReference>
<dbReference type="GO" id="GO:0015990">
    <property type="term" value="P:electron transport coupled proton transport"/>
    <property type="evidence" value="ECO:0007669"/>
    <property type="project" value="TreeGrafter"/>
</dbReference>
<keyword evidence="15" id="KW-0408">Iron</keyword>
<keyword evidence="8" id="KW-1003">Cell membrane</keyword>
<feature type="transmembrane region" description="Helical" evidence="27">
    <location>
        <begin position="465"/>
        <end position="487"/>
    </location>
</feature>
<feature type="transmembrane region" description="Helical" evidence="27">
    <location>
        <begin position="159"/>
        <end position="185"/>
    </location>
</feature>
<evidence type="ECO:0000313" key="29">
    <source>
        <dbReference type="EMBL" id="GAD30096.1"/>
    </source>
</evidence>
<keyword evidence="13 25" id="KW-0249">Electron transport</keyword>
<evidence type="ECO:0000259" key="28">
    <source>
        <dbReference type="PROSITE" id="PS50855"/>
    </source>
</evidence>
<dbReference type="InterPro" id="IPR036927">
    <property type="entry name" value="Cyt_c_oxase-like_su1_sf"/>
</dbReference>
<keyword evidence="17 27" id="KW-0472">Membrane</keyword>
<dbReference type="PANTHER" id="PTHR10422:SF35">
    <property type="entry name" value="CYTOCHROME BO(3) UBIQUINOL OXIDASE SUBUNIT 1"/>
    <property type="match status" value="1"/>
</dbReference>
<evidence type="ECO:0000256" key="8">
    <source>
        <dbReference type="ARBA" id="ARBA00022475"/>
    </source>
</evidence>
<dbReference type="HOGENOM" id="CLU_011899_7_1_6"/>
<evidence type="ECO:0000256" key="18">
    <source>
        <dbReference type="ARBA" id="ARBA00030075"/>
    </source>
</evidence>
<evidence type="ECO:0000256" key="16">
    <source>
        <dbReference type="ARBA" id="ARBA00023008"/>
    </source>
</evidence>
<evidence type="ECO:0000256" key="4">
    <source>
        <dbReference type="ARBA" id="ARBA00009578"/>
    </source>
</evidence>
<evidence type="ECO:0000256" key="1">
    <source>
        <dbReference type="ARBA" id="ARBA00001970"/>
    </source>
</evidence>
<dbReference type="PROSITE" id="PS50855">
    <property type="entry name" value="COX1"/>
    <property type="match status" value="1"/>
</dbReference>
<feature type="transmembrane region" description="Helical" evidence="27">
    <location>
        <begin position="116"/>
        <end position="139"/>
    </location>
</feature>
<evidence type="ECO:0000313" key="30">
    <source>
        <dbReference type="Proteomes" id="UP000030675"/>
    </source>
</evidence>
<evidence type="ECO:0000256" key="23">
    <source>
        <dbReference type="ARBA" id="ARBA00034513"/>
    </source>
</evidence>
<gene>
    <name evidence="29" type="ORF">PLEI_1751</name>
</gene>
<evidence type="ECO:0000256" key="11">
    <source>
        <dbReference type="ARBA" id="ARBA00022692"/>
    </source>
</evidence>
<comment type="subunit">
    <text evidence="23">The cytochrome bo(3) ubiquinol oxidase complex is a heterooctamer of two A chains, two B chains, two C chains and two D chains.</text>
</comment>
<feature type="transmembrane region" description="Helical" evidence="27">
    <location>
        <begin position="507"/>
        <end position="530"/>
    </location>
</feature>
<dbReference type="PRINTS" id="PR01165">
    <property type="entry name" value="CYCOXIDASEI"/>
</dbReference>
<protein>
    <recommendedName>
        <fullName evidence="6">Cytochrome bo(3) ubiquinol oxidase subunit 1</fullName>
        <ecNumber evidence="5">7.1.1.3</ecNumber>
    </recommendedName>
    <alternativeName>
        <fullName evidence="20">Cytochrome o ubiquinol oxidase subunit 1</fullName>
    </alternativeName>
    <alternativeName>
        <fullName evidence="18">Oxidase bo(3) subunit 1</fullName>
    </alternativeName>
    <alternativeName>
        <fullName evidence="21">Ubiquinol oxidase polypeptide I</fullName>
    </alternativeName>
    <alternativeName>
        <fullName evidence="19">Ubiquinol oxidase subunit 1</fullName>
    </alternativeName>
</protein>
<dbReference type="InterPro" id="IPR000883">
    <property type="entry name" value="Cyt_C_Oxase_1"/>
</dbReference>
<dbReference type="GO" id="GO:0009486">
    <property type="term" value="F:cytochrome bo3 ubiquinol oxidase activity"/>
    <property type="evidence" value="ECO:0007669"/>
    <property type="project" value="UniProtKB-EC"/>
</dbReference>
<sequence length="696" mass="78241">MAYKGDVYADPDPIFGKLNWDVIPYTDPVILPVMLGAILGGLALVAAITYYGKWKHLWEQWLTSVDHKKIGIMYIIVAAVMLFRGFADAFMMRTQQAAATINGTGYLPPEHYDQIFSAHGVIMIFFVAMPFVVGLMNIIVPLQIGARDVAFPFLNSLSFWLFVVGAILINMSLFIGEFAATGWLAYPPLSGMEYSPWVGVDYWLWALQISGIGTLLTGVNFVVTIIRMRAPGMKLMQMPVFTWTSLCANALIVLAFPILTVTLTLLTLDRYIGTHFFTTDMGGNVMMYVNLIWAWGHPEVYILILPAFGIFSEITATFSRKRLFGYVSLVWATAVIMILSFVVWLHHFFTMGAGASVNAFFGIATMIISIPTGVKIFNWLFTMYKGRVEFSASMWWTIAFLITFTIGGMTGVMLAVPAANFVLHNSLFVIAHFHNVIIGGALFGYFAGFTYWFPKATGFKLDEKLGKLSCVLWTVGFFVTFMPIYVLGFSGMTRRLNVADNPEWAPLLWISAFGVFIIASGIATQFYQVYVSIRDRKKNLDLTGDPWDGRTLEWATSSPPAFYNFATLPKIHDRDEHHYAKENGLAYKAPERYKRIHMPKNTWAGVVISAFALTLGFAFVWHIWWMVIASGVGILASWIAYSFERNKDYYVEVAEVEAIERAHLARVYGEQDSTSEENKDEDQDEDDSSDLKPVTA</sequence>
<evidence type="ECO:0000256" key="24">
    <source>
        <dbReference type="ARBA" id="ARBA00048190"/>
    </source>
</evidence>
<dbReference type="InterPro" id="IPR014207">
    <property type="entry name" value="Cyt_c_ubiqinol_oxidase_su1"/>
</dbReference>
<evidence type="ECO:0000256" key="9">
    <source>
        <dbReference type="ARBA" id="ARBA00022617"/>
    </source>
</evidence>
<evidence type="ECO:0000256" key="17">
    <source>
        <dbReference type="ARBA" id="ARBA00023136"/>
    </source>
</evidence>
<keyword evidence="16" id="KW-0186">Copper</keyword>
<keyword evidence="12" id="KW-0479">Metal-binding</keyword>
<dbReference type="InterPro" id="IPR023616">
    <property type="entry name" value="Cyt_c_oxase-like_su1_dom"/>
</dbReference>
<dbReference type="GO" id="GO:0016682">
    <property type="term" value="F:oxidoreductase activity, acting on diphenols and related substances as donors, oxygen as acceptor"/>
    <property type="evidence" value="ECO:0007669"/>
    <property type="project" value="InterPro"/>
</dbReference>
<dbReference type="PANTHER" id="PTHR10422">
    <property type="entry name" value="CYTOCHROME C OXIDASE SUBUNIT 1"/>
    <property type="match status" value="1"/>
</dbReference>
<feature type="region of interest" description="Disordered" evidence="26">
    <location>
        <begin position="667"/>
        <end position="696"/>
    </location>
</feature>
<name>A0A0U1P5W6_PHOLE</name>
<dbReference type="GO" id="GO:0004129">
    <property type="term" value="F:cytochrome-c oxidase activity"/>
    <property type="evidence" value="ECO:0007669"/>
    <property type="project" value="InterPro"/>
</dbReference>
<evidence type="ECO:0000256" key="26">
    <source>
        <dbReference type="SAM" id="MobiDB-lite"/>
    </source>
</evidence>
<dbReference type="FunFam" id="1.20.210.10:FF:000002">
    <property type="entry name" value="Cytochrome o ubiquinol oxidase, subunit I"/>
    <property type="match status" value="1"/>
</dbReference>
<keyword evidence="11 25" id="KW-0812">Transmembrane</keyword>
<evidence type="ECO:0000256" key="22">
    <source>
        <dbReference type="ARBA" id="ARBA00034455"/>
    </source>
</evidence>
<comment type="cofactor">
    <cofactor evidence="2">
        <name>Cu(2+)</name>
        <dbReference type="ChEBI" id="CHEBI:29036"/>
    </cofactor>
</comment>
<feature type="transmembrane region" description="Helical" evidence="27">
    <location>
        <begin position="288"/>
        <end position="311"/>
    </location>
</feature>
<evidence type="ECO:0000256" key="7">
    <source>
        <dbReference type="ARBA" id="ARBA00022448"/>
    </source>
</evidence>
<comment type="catalytic activity">
    <reaction evidence="24">
        <text>2 a ubiquinol + O2 + n H(+)(in) = 2 a ubiquinone + 2 H2O + n H(+)(out)</text>
        <dbReference type="Rhea" id="RHEA:30251"/>
        <dbReference type="Rhea" id="RHEA-COMP:9565"/>
        <dbReference type="Rhea" id="RHEA-COMP:9566"/>
        <dbReference type="ChEBI" id="CHEBI:15377"/>
        <dbReference type="ChEBI" id="CHEBI:15378"/>
        <dbReference type="ChEBI" id="CHEBI:15379"/>
        <dbReference type="ChEBI" id="CHEBI:16389"/>
        <dbReference type="ChEBI" id="CHEBI:17976"/>
        <dbReference type="EC" id="7.1.1.3"/>
    </reaction>
</comment>
<evidence type="ECO:0000256" key="12">
    <source>
        <dbReference type="ARBA" id="ARBA00022723"/>
    </source>
</evidence>
<dbReference type="GO" id="GO:0009060">
    <property type="term" value="P:aerobic respiration"/>
    <property type="evidence" value="ECO:0007669"/>
    <property type="project" value="InterPro"/>
</dbReference>
<keyword evidence="7 25" id="KW-0813">Transport</keyword>
<evidence type="ECO:0000256" key="13">
    <source>
        <dbReference type="ARBA" id="ARBA00022982"/>
    </source>
</evidence>
<evidence type="ECO:0000256" key="15">
    <source>
        <dbReference type="ARBA" id="ARBA00023004"/>
    </source>
</evidence>
<dbReference type="EC" id="7.1.1.3" evidence="5"/>
<comment type="cofactor">
    <cofactor evidence="1">
        <name>heme b</name>
        <dbReference type="ChEBI" id="CHEBI:60344"/>
    </cofactor>
</comment>
<dbReference type="GO" id="GO:0046872">
    <property type="term" value="F:metal ion binding"/>
    <property type="evidence" value="ECO:0007669"/>
    <property type="project" value="UniProtKB-KW"/>
</dbReference>
<evidence type="ECO:0000256" key="20">
    <source>
        <dbReference type="ARBA" id="ARBA00032190"/>
    </source>
</evidence>
<evidence type="ECO:0000256" key="2">
    <source>
        <dbReference type="ARBA" id="ARBA00001973"/>
    </source>
</evidence>
<keyword evidence="14 27" id="KW-1133">Transmembrane helix</keyword>
<comment type="subcellular location">
    <subcellularLocation>
        <location evidence="3">Cell membrane</location>
        <topology evidence="3">Multi-pass membrane protein</topology>
    </subcellularLocation>
</comment>
<comment type="cofactor">
    <cofactor evidence="22">
        <name>Fe(II)-heme o</name>
        <dbReference type="ChEBI" id="CHEBI:60530"/>
    </cofactor>
</comment>
<dbReference type="Pfam" id="PF00115">
    <property type="entry name" value="COX1"/>
    <property type="match status" value="1"/>
</dbReference>
<dbReference type="EMBL" id="DF196819">
    <property type="protein sequence ID" value="GAD30096.1"/>
    <property type="molecule type" value="Genomic_DNA"/>
</dbReference>
<dbReference type="CDD" id="cd01662">
    <property type="entry name" value="Ubiquinol_Oxidase_I"/>
    <property type="match status" value="1"/>
</dbReference>
<feature type="transmembrane region" description="Helical" evidence="27">
    <location>
        <begin position="323"/>
        <end position="347"/>
    </location>
</feature>
<evidence type="ECO:0000256" key="5">
    <source>
        <dbReference type="ARBA" id="ARBA00012941"/>
    </source>
</evidence>
<dbReference type="GO" id="GO:0022904">
    <property type="term" value="P:respiratory electron transport chain"/>
    <property type="evidence" value="ECO:0007669"/>
    <property type="project" value="TreeGrafter"/>
</dbReference>
<dbReference type="GO" id="GO:0005886">
    <property type="term" value="C:plasma membrane"/>
    <property type="evidence" value="ECO:0007669"/>
    <property type="project" value="UniProtKB-SubCell"/>
</dbReference>
<evidence type="ECO:0000256" key="14">
    <source>
        <dbReference type="ARBA" id="ARBA00022989"/>
    </source>
</evidence>
<feature type="transmembrane region" description="Helical" evidence="27">
    <location>
        <begin position="205"/>
        <end position="226"/>
    </location>
</feature>
<evidence type="ECO:0000256" key="27">
    <source>
        <dbReference type="SAM" id="Phobius"/>
    </source>
</evidence>
<dbReference type="NCBIfam" id="TIGR02843">
    <property type="entry name" value="CyoB"/>
    <property type="match status" value="1"/>
</dbReference>
<evidence type="ECO:0000256" key="21">
    <source>
        <dbReference type="ARBA" id="ARBA00032435"/>
    </source>
</evidence>
<dbReference type="AlphaFoldDB" id="A0A0U1P5W6"/>
<feature type="transmembrane region" description="Helical" evidence="27">
    <location>
        <begin position="393"/>
        <end position="416"/>
    </location>
</feature>
<accession>A0A0U1P5W6</accession>
<organism evidence="29 30">
    <name type="scientific">Photobacterium leiognathi lrivu.4.1</name>
    <dbReference type="NCBI Taxonomy" id="1248232"/>
    <lineage>
        <taxon>Bacteria</taxon>
        <taxon>Pseudomonadati</taxon>
        <taxon>Pseudomonadota</taxon>
        <taxon>Gammaproteobacteria</taxon>
        <taxon>Vibrionales</taxon>
        <taxon>Vibrionaceae</taxon>
        <taxon>Photobacterium</taxon>
    </lineage>
</organism>